<dbReference type="InterPro" id="IPR029021">
    <property type="entry name" value="Prot-tyrosine_phosphatase-like"/>
</dbReference>
<reference evidence="2 3" key="1">
    <citation type="submission" date="2016-04" db="EMBL/GenBank/DDBJ databases">
        <authorList>
            <person name="Evans L.H."/>
            <person name="Alamgir A."/>
            <person name="Owens N."/>
            <person name="Weber N.D."/>
            <person name="Virtaneva K."/>
            <person name="Barbian K."/>
            <person name="Babar A."/>
            <person name="Rosenke K."/>
        </authorList>
    </citation>
    <scope>NUCLEOTIDE SEQUENCE [LARGE SCALE GENOMIC DNA]</scope>
    <source>
        <strain evidence="2 3">IFM 0406</strain>
    </source>
</reference>
<feature type="domain" description="Tyrosine specific protein phosphatases" evidence="1">
    <location>
        <begin position="125"/>
        <end position="185"/>
    </location>
</feature>
<evidence type="ECO:0000259" key="1">
    <source>
        <dbReference type="PROSITE" id="PS50056"/>
    </source>
</evidence>
<dbReference type="PROSITE" id="PS50056">
    <property type="entry name" value="TYR_PHOSPHATASE_2"/>
    <property type="match status" value="1"/>
</dbReference>
<gene>
    <name evidence="2" type="ORF">AWN90_01590</name>
</gene>
<dbReference type="STRING" id="455432.AWN90_01590"/>
<dbReference type="SUPFAM" id="SSF52799">
    <property type="entry name" value="(Phosphotyrosine protein) phosphatases II"/>
    <property type="match status" value="1"/>
</dbReference>
<dbReference type="OrthoDB" id="1188001at2"/>
<accession>A0A164KK45</accession>
<organism evidence="2 3">
    <name type="scientific">Nocardia terpenica</name>
    <dbReference type="NCBI Taxonomy" id="455432"/>
    <lineage>
        <taxon>Bacteria</taxon>
        <taxon>Bacillati</taxon>
        <taxon>Actinomycetota</taxon>
        <taxon>Actinomycetes</taxon>
        <taxon>Mycobacteriales</taxon>
        <taxon>Nocardiaceae</taxon>
        <taxon>Nocardia</taxon>
    </lineage>
</organism>
<dbReference type="Proteomes" id="UP000076512">
    <property type="component" value="Unassembled WGS sequence"/>
</dbReference>
<proteinExistence type="predicted"/>
<protein>
    <submittedName>
        <fullName evidence="2">Phosphotyrosine protein phosphatase</fullName>
    </submittedName>
</protein>
<dbReference type="Gene3D" id="3.90.190.10">
    <property type="entry name" value="Protein tyrosine phosphatase superfamily"/>
    <property type="match status" value="1"/>
</dbReference>
<evidence type="ECO:0000313" key="3">
    <source>
        <dbReference type="Proteomes" id="UP000076512"/>
    </source>
</evidence>
<dbReference type="InterPro" id="IPR026893">
    <property type="entry name" value="Tyr/Ser_Pase_IphP-type"/>
</dbReference>
<dbReference type="InterPro" id="IPR000387">
    <property type="entry name" value="Tyr_Pase_dom"/>
</dbReference>
<dbReference type="EMBL" id="LWGR01000012">
    <property type="protein sequence ID" value="KZM71475.1"/>
    <property type="molecule type" value="Genomic_DNA"/>
</dbReference>
<dbReference type="GO" id="GO:0004721">
    <property type="term" value="F:phosphoprotein phosphatase activity"/>
    <property type="evidence" value="ECO:0007669"/>
    <property type="project" value="InterPro"/>
</dbReference>
<sequence length="247" mass="26698">MTAARPDQYLLSGSFNYRDVGGLHTSSGSRLRSGVLMRSAHLCRLDCTGKDRLRGVGVATVHDLRGPDEIRYLGADVLPPGVELELSPFDSGIGRKPPHEVVYNDGWTEMLQVYRSFPTMPEAGVAITRIAESIVRGDGAVLVHCAAGKDRTGWAIATLLRAVGIAESEVLEDFLRSNDAVDALRADVELNSGGRAVLPPEVLGVSPEYLGAGTDSMQRVYGDLEGYLASIGLHDELRNELKQRLLD</sequence>
<dbReference type="RefSeq" id="WP_067577010.1">
    <property type="nucleotide sequence ID" value="NZ_JABMCZ010000003.1"/>
</dbReference>
<comment type="caution">
    <text evidence="2">The sequence shown here is derived from an EMBL/GenBank/DDBJ whole genome shotgun (WGS) entry which is preliminary data.</text>
</comment>
<keyword evidence="3" id="KW-1185">Reference proteome</keyword>
<dbReference type="InterPro" id="IPR016130">
    <property type="entry name" value="Tyr_Pase_AS"/>
</dbReference>
<evidence type="ECO:0000313" key="2">
    <source>
        <dbReference type="EMBL" id="KZM71475.1"/>
    </source>
</evidence>
<name>A0A164KK45_9NOCA</name>
<dbReference type="Pfam" id="PF13350">
    <property type="entry name" value="Y_phosphatase3"/>
    <property type="match status" value="1"/>
</dbReference>
<dbReference type="AlphaFoldDB" id="A0A164KK45"/>
<dbReference type="PROSITE" id="PS00383">
    <property type="entry name" value="TYR_PHOSPHATASE_1"/>
    <property type="match status" value="1"/>
</dbReference>